<protein>
    <recommendedName>
        <fullName evidence="4">Copper resistance protein D domain-containing protein</fullName>
    </recommendedName>
</protein>
<sequence length="151" mass="17394">MFTLKEVVLWLHVLLACVWVGGMLSLVFVYAPYLRRLPNKEQAFLYVGKRLSLLGTFISLPLLFVTGMANAYLLNGWDVWFQKDSPYTRTLQVKLIFFGGIVAVSLLHDLYFGRRAFEGRFYRNMARMLGFLNMVLTLVVLFLAIKLRFGG</sequence>
<dbReference type="STRING" id="638303.Thal_0921"/>
<gene>
    <name evidence="2" type="ordered locus">Thal_0921</name>
</gene>
<evidence type="ECO:0000313" key="3">
    <source>
        <dbReference type="Proteomes" id="UP000002043"/>
    </source>
</evidence>
<dbReference type="eggNOG" id="COG1276">
    <property type="taxonomic scope" value="Bacteria"/>
</dbReference>
<keyword evidence="1" id="KW-0472">Membrane</keyword>
<evidence type="ECO:0000313" key="2">
    <source>
        <dbReference type="EMBL" id="ADC89553.1"/>
    </source>
</evidence>
<dbReference type="KEGG" id="tal:Thal_0921"/>
<keyword evidence="1" id="KW-0812">Transmembrane</keyword>
<accession>D3SLC3</accession>
<dbReference type="PROSITE" id="PS51257">
    <property type="entry name" value="PROKAR_LIPOPROTEIN"/>
    <property type="match status" value="1"/>
</dbReference>
<dbReference type="OrthoDB" id="14179at2"/>
<feature type="transmembrane region" description="Helical" evidence="1">
    <location>
        <begin position="12"/>
        <end position="31"/>
    </location>
</feature>
<feature type="transmembrane region" description="Helical" evidence="1">
    <location>
        <begin position="125"/>
        <end position="145"/>
    </location>
</feature>
<keyword evidence="1" id="KW-1133">Transmembrane helix</keyword>
<dbReference type="RefSeq" id="WP_012991959.1">
    <property type="nucleotide sequence ID" value="NC_013894.1"/>
</dbReference>
<keyword evidence="3" id="KW-1185">Reference proteome</keyword>
<proteinExistence type="predicted"/>
<organism evidence="2 3">
    <name type="scientific">Thermocrinis albus (strain DSM 14484 / JCM 11386 / HI 11/12)</name>
    <dbReference type="NCBI Taxonomy" id="638303"/>
    <lineage>
        <taxon>Bacteria</taxon>
        <taxon>Pseudomonadati</taxon>
        <taxon>Aquificota</taxon>
        <taxon>Aquificia</taxon>
        <taxon>Aquificales</taxon>
        <taxon>Aquificaceae</taxon>
        <taxon>Thermocrinis</taxon>
    </lineage>
</organism>
<evidence type="ECO:0008006" key="4">
    <source>
        <dbReference type="Google" id="ProtNLM"/>
    </source>
</evidence>
<dbReference type="HOGENOM" id="CLU_136219_0_0_0"/>
<evidence type="ECO:0000256" key="1">
    <source>
        <dbReference type="SAM" id="Phobius"/>
    </source>
</evidence>
<feature type="transmembrane region" description="Helical" evidence="1">
    <location>
        <begin position="93"/>
        <end position="113"/>
    </location>
</feature>
<dbReference type="Proteomes" id="UP000002043">
    <property type="component" value="Chromosome"/>
</dbReference>
<feature type="transmembrane region" description="Helical" evidence="1">
    <location>
        <begin position="51"/>
        <end position="73"/>
    </location>
</feature>
<dbReference type="EMBL" id="CP001931">
    <property type="protein sequence ID" value="ADC89553.1"/>
    <property type="molecule type" value="Genomic_DNA"/>
</dbReference>
<name>D3SLC3_THEAH</name>
<reference evidence="3" key="1">
    <citation type="journal article" date="2010" name="Stand. Genomic Sci.">
        <title>Complete genome sequence of Thermocrinis albus type strain (HI 11/12T).</title>
        <authorList>
            <person name="Wirth R."/>
            <person name="Sikorski J."/>
            <person name="Brambilla E."/>
            <person name="Misra M."/>
            <person name="Lapidus A."/>
            <person name="Copeland A."/>
            <person name="Nolan M."/>
            <person name="Lucas S."/>
            <person name="Chen F."/>
            <person name="Tice H."/>
            <person name="Cheng J.F."/>
            <person name="Han C."/>
            <person name="Detter J.C."/>
            <person name="Tapia R."/>
            <person name="Bruce D."/>
            <person name="Goodwin L."/>
            <person name="Pitluck S."/>
            <person name="Pati A."/>
            <person name="Anderson I."/>
            <person name="Ivanova N."/>
            <person name="Mavromatis K."/>
            <person name="Mikhailova N."/>
            <person name="Chen A."/>
            <person name="Palaniappan K."/>
            <person name="Bilek Y."/>
            <person name="Hader T."/>
            <person name="Land M."/>
            <person name="Hauser L."/>
            <person name="Chang Y.J."/>
            <person name="Jeffries C.D."/>
            <person name="Tindall B.J."/>
            <person name="Rohde M."/>
            <person name="Goker M."/>
            <person name="Bristow J."/>
            <person name="Eisen J.A."/>
            <person name="Markowitz V."/>
            <person name="Hugenholtz P."/>
            <person name="Kyrpides N.C."/>
            <person name="Klenk H.P."/>
        </authorList>
    </citation>
    <scope>NUCLEOTIDE SEQUENCE [LARGE SCALE GENOMIC DNA]</scope>
    <source>
        <strain evidence="3">DSM 14484 / JCM 11386 / HI 11/12</strain>
    </source>
</reference>
<dbReference type="AlphaFoldDB" id="D3SLC3"/>